<organism evidence="2 3">
    <name type="scientific">Mycena rosella</name>
    <name type="common">Pink bonnet</name>
    <name type="synonym">Agaricus rosellus</name>
    <dbReference type="NCBI Taxonomy" id="1033263"/>
    <lineage>
        <taxon>Eukaryota</taxon>
        <taxon>Fungi</taxon>
        <taxon>Dikarya</taxon>
        <taxon>Basidiomycota</taxon>
        <taxon>Agaricomycotina</taxon>
        <taxon>Agaricomycetes</taxon>
        <taxon>Agaricomycetidae</taxon>
        <taxon>Agaricales</taxon>
        <taxon>Marasmiineae</taxon>
        <taxon>Mycenaceae</taxon>
        <taxon>Mycena</taxon>
    </lineage>
</organism>
<protein>
    <submittedName>
        <fullName evidence="2">Uncharacterized protein</fullName>
    </submittedName>
</protein>
<evidence type="ECO:0000313" key="3">
    <source>
        <dbReference type="Proteomes" id="UP001221757"/>
    </source>
</evidence>
<feature type="compositionally biased region" description="Basic residues" evidence="1">
    <location>
        <begin position="138"/>
        <end position="150"/>
    </location>
</feature>
<accession>A0AAD7CPR5</accession>
<feature type="region of interest" description="Disordered" evidence="1">
    <location>
        <begin position="198"/>
        <end position="236"/>
    </location>
</feature>
<reference evidence="2" key="1">
    <citation type="submission" date="2023-03" db="EMBL/GenBank/DDBJ databases">
        <title>Massive genome expansion in bonnet fungi (Mycena s.s.) driven by repeated elements and novel gene families across ecological guilds.</title>
        <authorList>
            <consortium name="Lawrence Berkeley National Laboratory"/>
            <person name="Harder C.B."/>
            <person name="Miyauchi S."/>
            <person name="Viragh M."/>
            <person name="Kuo A."/>
            <person name="Thoen E."/>
            <person name="Andreopoulos B."/>
            <person name="Lu D."/>
            <person name="Skrede I."/>
            <person name="Drula E."/>
            <person name="Henrissat B."/>
            <person name="Morin E."/>
            <person name="Kohler A."/>
            <person name="Barry K."/>
            <person name="LaButti K."/>
            <person name="Morin E."/>
            <person name="Salamov A."/>
            <person name="Lipzen A."/>
            <person name="Mereny Z."/>
            <person name="Hegedus B."/>
            <person name="Baldrian P."/>
            <person name="Stursova M."/>
            <person name="Weitz H."/>
            <person name="Taylor A."/>
            <person name="Grigoriev I.V."/>
            <person name="Nagy L.G."/>
            <person name="Martin F."/>
            <person name="Kauserud H."/>
        </authorList>
    </citation>
    <scope>NUCLEOTIDE SEQUENCE</scope>
    <source>
        <strain evidence="2">CBHHK067</strain>
    </source>
</reference>
<dbReference type="EMBL" id="JARKIE010000293">
    <property type="protein sequence ID" value="KAJ7657064.1"/>
    <property type="molecule type" value="Genomic_DNA"/>
</dbReference>
<evidence type="ECO:0000313" key="2">
    <source>
        <dbReference type="EMBL" id="KAJ7657064.1"/>
    </source>
</evidence>
<proteinExistence type="predicted"/>
<sequence>MRRTLNPPWGAKRTSILVPVSHRAKRRGAGKKGVCLSGIWWVRCAVHIDPRIGAEEASVRHRKRRRRGRDLGVGIGTTGWCGRRKRTGGARAAAVVRGIVTARVSPHGSHRALDARCAASRAYQAARSRRPLPLPARTNKHRKAHGGRKTRFPGVKCVEEVRSRGGVGMGVGYELIYGEGKWRHLSVHLGTRSWRDCENGHRKESAAEGRRDAQESRVPCASHGPRITVPSRAHPIPASRPFHPPLLCGTEHRRGRLLHHIAAMLARLPKLPFSFPPSFPNAKTRGLTSDGVCVRRSPERPSRGYDGLRVCLSSGGLLGSLLSAVLPSA</sequence>
<name>A0AAD7CPR5_MYCRO</name>
<gene>
    <name evidence="2" type="ORF">B0H17DRAFT_357311</name>
</gene>
<comment type="caution">
    <text evidence="2">The sequence shown here is derived from an EMBL/GenBank/DDBJ whole genome shotgun (WGS) entry which is preliminary data.</text>
</comment>
<dbReference type="AlphaFoldDB" id="A0AAD7CPR5"/>
<feature type="region of interest" description="Disordered" evidence="1">
    <location>
        <begin position="126"/>
        <end position="150"/>
    </location>
</feature>
<feature type="compositionally biased region" description="Basic and acidic residues" evidence="1">
    <location>
        <begin position="198"/>
        <end position="215"/>
    </location>
</feature>
<evidence type="ECO:0000256" key="1">
    <source>
        <dbReference type="SAM" id="MobiDB-lite"/>
    </source>
</evidence>
<dbReference type="Proteomes" id="UP001221757">
    <property type="component" value="Unassembled WGS sequence"/>
</dbReference>
<keyword evidence="3" id="KW-1185">Reference proteome</keyword>